<keyword evidence="2" id="KW-1185">Reference proteome</keyword>
<dbReference type="Gene3D" id="3.90.1690.10">
    <property type="entry name" value="phage-related protein like domain"/>
    <property type="match status" value="1"/>
</dbReference>
<proteinExistence type="predicted"/>
<gene>
    <name evidence="1" type="ORF">JCM19239_6029</name>
</gene>
<accession>A0ABQ0JLP6</accession>
<sequence>MPMNARQARVVDPVLSNIALGYASPAFTGRHLFPVISVPKRGGKVIKFDKSKHVDYSGATRRAPGDSIASTMYGYTSEPIALYDDKLAGKVPKEWLEETENIPSKAHGIRAVNNVMYQFELQLEIQQATLAMNPASYDVKNKVTLAPGSQFTDADVDPKVVFDAGKEAIRSKCGIDGNVVHFSPADWLAFCNNNVVREHFKYTSAESITEEMAKRYLQVDKVVVGKSVYAASHDATEMSDIWSGGTVLAYVPQGEMAHIDEPSFGYTYNRKGYPKVDQAWFDKGCDSWMYPTEVSRRPYLTSMQAGYLIQARANRAECSLFINRRSQSWPQQNRISCLHRSSIKAKCIVLATCLSSMMRPLAN</sequence>
<dbReference type="Proteomes" id="UP000029223">
    <property type="component" value="Unassembled WGS sequence"/>
</dbReference>
<organism evidence="1 2">
    <name type="scientific">Vibrio variabilis</name>
    <dbReference type="NCBI Taxonomy" id="990271"/>
    <lineage>
        <taxon>Bacteria</taxon>
        <taxon>Pseudomonadati</taxon>
        <taxon>Pseudomonadota</taxon>
        <taxon>Gammaproteobacteria</taxon>
        <taxon>Vibrionales</taxon>
        <taxon>Vibrionaceae</taxon>
        <taxon>Vibrio</taxon>
    </lineage>
</organism>
<comment type="caution">
    <text evidence="1">The sequence shown here is derived from an EMBL/GenBank/DDBJ whole genome shotgun (WGS) entry which is preliminary data.</text>
</comment>
<evidence type="ECO:0000313" key="2">
    <source>
        <dbReference type="Proteomes" id="UP000029223"/>
    </source>
</evidence>
<reference evidence="2" key="2">
    <citation type="submission" date="2014-09" db="EMBL/GenBank/DDBJ databases">
        <authorList>
            <consortium name="NBRP consortium"/>
            <person name="Sawabe T."/>
            <person name="Meirelles P."/>
            <person name="Nakanishi M."/>
            <person name="Sayaka M."/>
            <person name="Hattori M."/>
            <person name="Ohkuma M."/>
        </authorList>
    </citation>
    <scope>NUCLEOTIDE SEQUENCE [LARGE SCALE GENOMIC DNA]</scope>
    <source>
        <strain evidence="2">JCM 19239</strain>
    </source>
</reference>
<dbReference type="InterPro" id="IPR053738">
    <property type="entry name" value="Lambda_capsid_assembly"/>
</dbReference>
<name>A0ABQ0JLP6_9VIBR</name>
<protein>
    <submittedName>
        <fullName evidence="1">Uncharacterized protein</fullName>
    </submittedName>
</protein>
<dbReference type="EMBL" id="BBMS01000071">
    <property type="protein sequence ID" value="GAL29681.1"/>
    <property type="molecule type" value="Genomic_DNA"/>
</dbReference>
<evidence type="ECO:0000313" key="1">
    <source>
        <dbReference type="EMBL" id="GAL29681.1"/>
    </source>
</evidence>
<reference evidence="2" key="1">
    <citation type="submission" date="2014-09" db="EMBL/GenBank/DDBJ databases">
        <title>Vibrio variabilis JCM 19239. (C206) whole genome shotgun sequence.</title>
        <authorList>
            <person name="Sawabe T."/>
            <person name="Meirelles P."/>
            <person name="Nakanishi M."/>
            <person name="Sayaka M."/>
            <person name="Hattori M."/>
            <person name="Ohkuma M."/>
        </authorList>
    </citation>
    <scope>NUCLEOTIDE SEQUENCE [LARGE SCALE GENOMIC DNA]</scope>
    <source>
        <strain evidence="2">JCM 19239</strain>
    </source>
</reference>